<dbReference type="Proteomes" id="UP000003165">
    <property type="component" value="Unassembled WGS sequence"/>
</dbReference>
<dbReference type="AlphaFoldDB" id="B9Z889"/>
<name>B9Z889_9NEIS</name>
<sequence>METIKAWILDYLQSEGVGDIEADKPLFEQIDSFSVVGFLLACDERFSSFASLPVESLGTLTVEEIARRIEAQQALV</sequence>
<evidence type="ECO:0000313" key="2">
    <source>
        <dbReference type="Proteomes" id="UP000003165"/>
    </source>
</evidence>
<organism evidence="1 2">
    <name type="scientific">Pseudogulbenkiania ferrooxidans 2002</name>
    <dbReference type="NCBI Taxonomy" id="279714"/>
    <lineage>
        <taxon>Bacteria</taxon>
        <taxon>Pseudomonadati</taxon>
        <taxon>Pseudomonadota</taxon>
        <taxon>Betaproteobacteria</taxon>
        <taxon>Neisseriales</taxon>
        <taxon>Chromobacteriaceae</taxon>
        <taxon>Pseudogulbenkiania</taxon>
    </lineage>
</organism>
<evidence type="ECO:0000313" key="1">
    <source>
        <dbReference type="EMBL" id="EEG06992.1"/>
    </source>
</evidence>
<accession>B9Z889</accession>
<reference evidence="1 2" key="1">
    <citation type="submission" date="2009-02" db="EMBL/GenBank/DDBJ databases">
        <title>Sequencing of the draft genome and assembly of Lutiella nitroferrum 2002.</title>
        <authorList>
            <consortium name="US DOE Joint Genome Institute (JGI-PGF)"/>
            <person name="Lucas S."/>
            <person name="Copeland A."/>
            <person name="Lapidus A."/>
            <person name="Glavina del Rio T."/>
            <person name="Tice H."/>
            <person name="Bruce D."/>
            <person name="Goodwin L."/>
            <person name="Pitluck S."/>
            <person name="Larimer F."/>
            <person name="Land M.L."/>
            <person name="Hauser L."/>
            <person name="Coates J.D."/>
        </authorList>
    </citation>
    <scope>NUCLEOTIDE SEQUENCE [LARGE SCALE GENOMIC DNA]</scope>
    <source>
        <strain evidence="1 2">2002</strain>
    </source>
</reference>
<dbReference type="RefSeq" id="WP_008955594.1">
    <property type="nucleotide sequence ID" value="NZ_ACIS01000012.1"/>
</dbReference>
<gene>
    <name evidence="1" type="ORF">FuraDRAFT_3575</name>
</gene>
<comment type="caution">
    <text evidence="1">The sequence shown here is derived from an EMBL/GenBank/DDBJ whole genome shotgun (WGS) entry which is preliminary data.</text>
</comment>
<evidence type="ECO:0008006" key="3">
    <source>
        <dbReference type="Google" id="ProtNLM"/>
    </source>
</evidence>
<proteinExistence type="predicted"/>
<dbReference type="EMBL" id="ACIS01000012">
    <property type="protein sequence ID" value="EEG06992.1"/>
    <property type="molecule type" value="Genomic_DNA"/>
</dbReference>
<keyword evidence="2" id="KW-1185">Reference proteome</keyword>
<protein>
    <recommendedName>
        <fullName evidence="3">Carrier domain-containing protein</fullName>
    </recommendedName>
</protein>